<evidence type="ECO:0008006" key="4">
    <source>
        <dbReference type="Google" id="ProtNLM"/>
    </source>
</evidence>
<evidence type="ECO:0000313" key="3">
    <source>
        <dbReference type="Proteomes" id="UP000305067"/>
    </source>
</evidence>
<protein>
    <recommendedName>
        <fullName evidence="4">Nicotinamide-nucleotide adenylyltransferase</fullName>
    </recommendedName>
</protein>
<gene>
    <name evidence="2" type="ORF">BDV98DRAFT_562998</name>
</gene>
<dbReference type="PANTHER" id="PTHR31285:SF0">
    <property type="entry name" value="NICOTINAMIDE MONONUCLEOTIDE ADENYLYLTRANSFERASE"/>
    <property type="match status" value="1"/>
</dbReference>
<dbReference type="AlphaFoldDB" id="A0A5C3QQC1"/>
<reference evidence="2 3" key="1">
    <citation type="journal article" date="2019" name="Nat. Ecol. Evol.">
        <title>Megaphylogeny resolves global patterns of mushroom evolution.</title>
        <authorList>
            <person name="Varga T."/>
            <person name="Krizsan K."/>
            <person name="Foldi C."/>
            <person name="Dima B."/>
            <person name="Sanchez-Garcia M."/>
            <person name="Sanchez-Ramirez S."/>
            <person name="Szollosi G.J."/>
            <person name="Szarkandi J.G."/>
            <person name="Papp V."/>
            <person name="Albert L."/>
            <person name="Andreopoulos W."/>
            <person name="Angelini C."/>
            <person name="Antonin V."/>
            <person name="Barry K.W."/>
            <person name="Bougher N.L."/>
            <person name="Buchanan P."/>
            <person name="Buyck B."/>
            <person name="Bense V."/>
            <person name="Catcheside P."/>
            <person name="Chovatia M."/>
            <person name="Cooper J."/>
            <person name="Damon W."/>
            <person name="Desjardin D."/>
            <person name="Finy P."/>
            <person name="Geml J."/>
            <person name="Haridas S."/>
            <person name="Hughes K."/>
            <person name="Justo A."/>
            <person name="Karasinski D."/>
            <person name="Kautmanova I."/>
            <person name="Kiss B."/>
            <person name="Kocsube S."/>
            <person name="Kotiranta H."/>
            <person name="LaButti K.M."/>
            <person name="Lechner B.E."/>
            <person name="Liimatainen K."/>
            <person name="Lipzen A."/>
            <person name="Lukacs Z."/>
            <person name="Mihaltcheva S."/>
            <person name="Morgado L.N."/>
            <person name="Niskanen T."/>
            <person name="Noordeloos M.E."/>
            <person name="Ohm R.A."/>
            <person name="Ortiz-Santana B."/>
            <person name="Ovrebo C."/>
            <person name="Racz N."/>
            <person name="Riley R."/>
            <person name="Savchenko A."/>
            <person name="Shiryaev A."/>
            <person name="Soop K."/>
            <person name="Spirin V."/>
            <person name="Szebenyi C."/>
            <person name="Tomsovsky M."/>
            <person name="Tulloss R.E."/>
            <person name="Uehling J."/>
            <person name="Grigoriev I.V."/>
            <person name="Vagvolgyi C."/>
            <person name="Papp T."/>
            <person name="Martin F.M."/>
            <person name="Miettinen O."/>
            <person name="Hibbett D.S."/>
            <person name="Nagy L.G."/>
        </authorList>
    </citation>
    <scope>NUCLEOTIDE SEQUENCE [LARGE SCALE GENOMIC DNA]</scope>
    <source>
        <strain evidence="2 3">CBS 309.79</strain>
    </source>
</reference>
<feature type="compositionally biased region" description="Polar residues" evidence="1">
    <location>
        <begin position="93"/>
        <end position="105"/>
    </location>
</feature>
<accession>A0A5C3QQC1</accession>
<dbReference type="Proteomes" id="UP000305067">
    <property type="component" value="Unassembled WGS sequence"/>
</dbReference>
<evidence type="ECO:0000313" key="2">
    <source>
        <dbReference type="EMBL" id="TFL03757.1"/>
    </source>
</evidence>
<sequence>MPPTPSRTVLTQLIHRITQGGSPLQFVYLPHPKWPLPQGSTDNSGIDNDVVVLPTRPLRIAVFDSSFNPPTRAHQAMVSARMPVGLWSRGLGESTQDDSAINPTSGEEEHDDDDYDARLLLLSVKNADKELKAGDVGYEERMEMMRIMALDIEESVADSQAPASSSPEQANIAIALIATPNFTSKSTILNGALTTRLSDLLRAEAMSHYPPLAMHGAPVGGEDETVSPAKKNEEEGDSATSNQDSDAAGDLGTTTVAPPQCVFLLGADTLERLFAPRYYGHADDADKDKDETNEERMMGQLSRMLSDEYSTGDAARVVCAQRVTPNSQRRDGEDGVPEEAKTFVEGGKIMMLDIGLDEQTYSSSAVRAGVATKEGEWKKMVSPTIASYIAQHRLYIPI</sequence>
<dbReference type="PANTHER" id="PTHR31285">
    <property type="entry name" value="NICOTINAMIDE MONONUCLEOTIDE ADENYLYLTRANSFERASE"/>
    <property type="match status" value="1"/>
</dbReference>
<dbReference type="GO" id="GO:0016887">
    <property type="term" value="F:ATP hydrolysis activity"/>
    <property type="evidence" value="ECO:0007669"/>
    <property type="project" value="TreeGrafter"/>
</dbReference>
<feature type="region of interest" description="Disordered" evidence="1">
    <location>
        <begin position="212"/>
        <end position="253"/>
    </location>
</feature>
<dbReference type="GO" id="GO:0005737">
    <property type="term" value="C:cytoplasm"/>
    <property type="evidence" value="ECO:0007669"/>
    <property type="project" value="TreeGrafter"/>
</dbReference>
<dbReference type="GO" id="GO:0000309">
    <property type="term" value="F:nicotinamide-nucleotide adenylyltransferase activity"/>
    <property type="evidence" value="ECO:0007669"/>
    <property type="project" value="TreeGrafter"/>
</dbReference>
<dbReference type="SUPFAM" id="SSF52374">
    <property type="entry name" value="Nucleotidylyl transferase"/>
    <property type="match status" value="1"/>
</dbReference>
<dbReference type="EMBL" id="ML178819">
    <property type="protein sequence ID" value="TFL03757.1"/>
    <property type="molecule type" value="Genomic_DNA"/>
</dbReference>
<proteinExistence type="predicted"/>
<dbReference type="STRING" id="1884261.A0A5C3QQC1"/>
<dbReference type="OrthoDB" id="5591297at2759"/>
<organism evidence="2 3">
    <name type="scientific">Pterulicium gracile</name>
    <dbReference type="NCBI Taxonomy" id="1884261"/>
    <lineage>
        <taxon>Eukaryota</taxon>
        <taxon>Fungi</taxon>
        <taxon>Dikarya</taxon>
        <taxon>Basidiomycota</taxon>
        <taxon>Agaricomycotina</taxon>
        <taxon>Agaricomycetes</taxon>
        <taxon>Agaricomycetidae</taxon>
        <taxon>Agaricales</taxon>
        <taxon>Pleurotineae</taxon>
        <taxon>Pterulaceae</taxon>
        <taxon>Pterulicium</taxon>
    </lineage>
</organism>
<feature type="region of interest" description="Disordered" evidence="1">
    <location>
        <begin position="89"/>
        <end position="112"/>
    </location>
</feature>
<dbReference type="Gene3D" id="3.40.50.620">
    <property type="entry name" value="HUPs"/>
    <property type="match status" value="1"/>
</dbReference>
<keyword evidence="3" id="KW-1185">Reference proteome</keyword>
<dbReference type="InterPro" id="IPR014729">
    <property type="entry name" value="Rossmann-like_a/b/a_fold"/>
</dbReference>
<name>A0A5C3QQC1_9AGAR</name>
<dbReference type="GO" id="GO:0005634">
    <property type="term" value="C:nucleus"/>
    <property type="evidence" value="ECO:0007669"/>
    <property type="project" value="TreeGrafter"/>
</dbReference>
<evidence type="ECO:0000256" key="1">
    <source>
        <dbReference type="SAM" id="MobiDB-lite"/>
    </source>
</evidence>